<dbReference type="SUPFAM" id="SSF54849">
    <property type="entry name" value="GroEL-intermediate domain like"/>
    <property type="match status" value="1"/>
</dbReference>
<evidence type="ECO:0000256" key="1">
    <source>
        <dbReference type="ARBA" id="ARBA00006607"/>
    </source>
</evidence>
<dbReference type="NCBIfam" id="NF009487">
    <property type="entry name" value="PRK12849.1"/>
    <property type="match status" value="1"/>
</dbReference>
<dbReference type="Gene3D" id="3.50.7.10">
    <property type="entry name" value="GroEL"/>
    <property type="match status" value="1"/>
</dbReference>
<dbReference type="SMR" id="A0A078AB30"/>
<dbReference type="GO" id="GO:0005524">
    <property type="term" value="F:ATP binding"/>
    <property type="evidence" value="ECO:0007669"/>
    <property type="project" value="InterPro"/>
</dbReference>
<dbReference type="AlphaFoldDB" id="A0A078AB30"/>
<dbReference type="Proteomes" id="UP000039865">
    <property type="component" value="Unassembled WGS sequence"/>
</dbReference>
<dbReference type="InterPro" id="IPR027413">
    <property type="entry name" value="GROEL-like_equatorial_sf"/>
</dbReference>
<dbReference type="GO" id="GO:0042026">
    <property type="term" value="P:protein refolding"/>
    <property type="evidence" value="ECO:0007669"/>
    <property type="project" value="InterPro"/>
</dbReference>
<dbReference type="EMBL" id="CCKQ01007672">
    <property type="protein sequence ID" value="CDW79081.1"/>
    <property type="molecule type" value="Genomic_DNA"/>
</dbReference>
<evidence type="ECO:0000256" key="5">
    <source>
        <dbReference type="RuleBase" id="RU000418"/>
    </source>
</evidence>
<dbReference type="Gene3D" id="3.30.260.10">
    <property type="entry name" value="TCP-1-like chaperonin intermediate domain"/>
    <property type="match status" value="1"/>
</dbReference>
<accession>A0A078AB30</accession>
<dbReference type="InterPro" id="IPR002423">
    <property type="entry name" value="Cpn60/GroEL/TCP-1"/>
</dbReference>
<dbReference type="InterPro" id="IPR027409">
    <property type="entry name" value="GroEL-like_apical_dom_sf"/>
</dbReference>
<organism evidence="6 7">
    <name type="scientific">Stylonychia lemnae</name>
    <name type="common">Ciliate</name>
    <dbReference type="NCBI Taxonomy" id="5949"/>
    <lineage>
        <taxon>Eukaryota</taxon>
        <taxon>Sar</taxon>
        <taxon>Alveolata</taxon>
        <taxon>Ciliophora</taxon>
        <taxon>Intramacronucleata</taxon>
        <taxon>Spirotrichea</taxon>
        <taxon>Stichotrichia</taxon>
        <taxon>Sporadotrichida</taxon>
        <taxon>Oxytrichidae</taxon>
        <taxon>Stylonychinae</taxon>
        <taxon>Stylonychia</taxon>
    </lineage>
</organism>
<protein>
    <submittedName>
        <fullName evidence="6">Chaperonin cpn60-mitochondrial-like</fullName>
    </submittedName>
</protein>
<keyword evidence="3" id="KW-0143">Chaperone</keyword>
<dbReference type="InterPro" id="IPR027410">
    <property type="entry name" value="TCP-1-like_intermed_sf"/>
</dbReference>
<dbReference type="Gene3D" id="1.10.560.10">
    <property type="entry name" value="GroEL-like equatorial domain"/>
    <property type="match status" value="1"/>
</dbReference>
<proteinExistence type="inferred from homology"/>
<dbReference type="PRINTS" id="PR00298">
    <property type="entry name" value="CHAPERONIN60"/>
</dbReference>
<reference evidence="6 7" key="1">
    <citation type="submission" date="2014-06" db="EMBL/GenBank/DDBJ databases">
        <authorList>
            <person name="Swart Estienne"/>
        </authorList>
    </citation>
    <scope>NUCLEOTIDE SEQUENCE [LARGE SCALE GENOMIC DNA]</scope>
    <source>
        <strain evidence="6 7">130c</strain>
    </source>
</reference>
<evidence type="ECO:0000256" key="3">
    <source>
        <dbReference type="ARBA" id="ARBA00023186"/>
    </source>
</evidence>
<evidence type="ECO:0000256" key="2">
    <source>
        <dbReference type="ARBA" id="ARBA00011531"/>
    </source>
</evidence>
<dbReference type="GO" id="GO:0140662">
    <property type="term" value="F:ATP-dependent protein folding chaperone"/>
    <property type="evidence" value="ECO:0007669"/>
    <property type="project" value="InterPro"/>
</dbReference>
<dbReference type="OMA" id="EMHENRD"/>
<evidence type="ECO:0000313" key="6">
    <source>
        <dbReference type="EMBL" id="CDW79081.1"/>
    </source>
</evidence>
<dbReference type="FunFam" id="3.50.7.10:FF:000001">
    <property type="entry name" value="60 kDa chaperonin"/>
    <property type="match status" value="1"/>
</dbReference>
<comment type="subunit">
    <text evidence="2">Heterooligomeric complex of about 850 to 900 kDa that forms two stacked rings, 12 to 16 nm in diameter.</text>
</comment>
<dbReference type="OrthoDB" id="1733909at2759"/>
<dbReference type="InterPro" id="IPR001844">
    <property type="entry name" value="Cpn60/GroEL"/>
</dbReference>
<gene>
    <name evidence="6" type="primary">Contig2795.g2994</name>
    <name evidence="6" type="ORF">STYLEM_8067</name>
</gene>
<evidence type="ECO:0000256" key="4">
    <source>
        <dbReference type="ARBA" id="ARBA00024677"/>
    </source>
</evidence>
<dbReference type="SUPFAM" id="SSF52029">
    <property type="entry name" value="GroEL apical domain-like"/>
    <property type="match status" value="1"/>
</dbReference>
<name>A0A078AB30_STYLE</name>
<dbReference type="InParanoid" id="A0A078AB30"/>
<comment type="function">
    <text evidence="4">Molecular chaperone; assists the folding of proteins upon ATP hydrolysis. Known to play a role, in vitro, in the folding of actin and tubulin.</text>
</comment>
<sequence>MKQILNRFHKTELVSLINKSQRGYQSINDSLHRVQLQPKPKVNFKPSYKTVRLKFGSEARNAIIRGVSRLSETVQITLGPEYEGGDPKITKDGVTVVKSIIEPIREEDMGARMMKKIAGNTNLYAGDGTTTSFLLGNQLLKKGYFAVEFAGAHPIGLKRGMDKALLVVLDFLKNMAMPVTTEDEIFNICMVSSNYNQEIARIVAQTMDAVGLEGNVNIVESPTGRNKFNLVNGLIYERGFVSDNFVTEFKVQQKCELEFPLVLVVGNKVKTVQQISHILEVIKPTKRSFVLFSEDLQEDPLSMMVFNNSKGIIQSCAVNVPWMANVQKEQLRDIAIQTGATLVDDEYELKLEDVKIQHFGSAKKIVVDGYNTHIVGGSGVQEKIDDRLYEIQLALAQEKSPHLKQILRDRYQRMRAKIAEIEVGGRTEAERGELRDIIVDSLNSAKAAMMSGLLPGGGVALYQASKALRNGLQHLVDDENERIGVQVMADALQTPLRMVIENKIGKDCGHIINKIEESNNIFAGFDCRKGKFSVDDNYCVEEIVDMVDTGVVDSLNVIKTVLQDSVSLAALPLDHYQSKREIF</sequence>
<dbReference type="PANTHER" id="PTHR45633">
    <property type="entry name" value="60 KDA HEAT SHOCK PROTEIN, MITOCHONDRIAL"/>
    <property type="match status" value="1"/>
</dbReference>
<comment type="similarity">
    <text evidence="1 5">Belongs to the chaperonin (HSP60) family.</text>
</comment>
<dbReference type="Pfam" id="PF00118">
    <property type="entry name" value="Cpn60_TCP1"/>
    <property type="match status" value="1"/>
</dbReference>
<evidence type="ECO:0000313" key="7">
    <source>
        <dbReference type="Proteomes" id="UP000039865"/>
    </source>
</evidence>
<dbReference type="SUPFAM" id="SSF48592">
    <property type="entry name" value="GroEL equatorial domain-like"/>
    <property type="match status" value="1"/>
</dbReference>
<keyword evidence="7" id="KW-1185">Reference proteome</keyword>